<dbReference type="OrthoDB" id="268027at2759"/>
<proteinExistence type="inferred from homology"/>
<dbReference type="GO" id="GO:0006887">
    <property type="term" value="P:exocytosis"/>
    <property type="evidence" value="ECO:0007669"/>
    <property type="project" value="TreeGrafter"/>
</dbReference>
<dbReference type="GO" id="GO:0030041">
    <property type="term" value="P:actin filament polymerization"/>
    <property type="evidence" value="ECO:0007669"/>
    <property type="project" value="TreeGrafter"/>
</dbReference>
<sequence>MMPWRAGGRSPSIPPSSSAHPPQPADEEEEAAFATSDQRTLYLVNIFIGNTARFLNNFADVCQDKLANVHRRILRLDASLTLLEAKLRSTCPKQEFEDDSGFKTMGSILSNLLPLDNSLYSPRVSSESLRASTDVQQISSALSFSERYYHVKYCYFGAKNNPFLISLTCST</sequence>
<keyword evidence="3" id="KW-1185">Reference proteome</keyword>
<evidence type="ECO:0000256" key="1">
    <source>
        <dbReference type="ARBA" id="ARBA00006290"/>
    </source>
</evidence>
<dbReference type="Proteomes" id="UP000504607">
    <property type="component" value="Unplaced"/>
</dbReference>
<comment type="similarity">
    <text evidence="1">Belongs to the CCDC53 family.</text>
</comment>
<dbReference type="GeneID" id="105034647"/>
<dbReference type="PANTHER" id="PTHR13015:SF0">
    <property type="entry name" value="WASH COMPLEX SUBUNIT 3"/>
    <property type="match status" value="1"/>
</dbReference>
<dbReference type="Pfam" id="PF10152">
    <property type="entry name" value="CCDC53"/>
    <property type="match status" value="1"/>
</dbReference>
<dbReference type="AlphaFoldDB" id="A0A6I9QEN8"/>
<dbReference type="Gene3D" id="1.20.5.110">
    <property type="match status" value="1"/>
</dbReference>
<name>A0A6I9QEN8_ELAGV</name>
<feature type="region of interest" description="Disordered" evidence="2">
    <location>
        <begin position="1"/>
        <end position="29"/>
    </location>
</feature>
<gene>
    <name evidence="4" type="primary">LOC105034647</name>
</gene>
<dbReference type="RefSeq" id="XP_010908170.1">
    <property type="nucleotide sequence ID" value="XM_010909868.3"/>
</dbReference>
<evidence type="ECO:0000313" key="3">
    <source>
        <dbReference type="Proteomes" id="UP000504607"/>
    </source>
</evidence>
<protein>
    <submittedName>
        <fullName evidence="4">WASH complex subunit 3 isoform X2</fullName>
    </submittedName>
</protein>
<organism evidence="3 4">
    <name type="scientific">Elaeis guineensis var. tenera</name>
    <name type="common">Oil palm</name>
    <dbReference type="NCBI Taxonomy" id="51953"/>
    <lineage>
        <taxon>Eukaryota</taxon>
        <taxon>Viridiplantae</taxon>
        <taxon>Streptophyta</taxon>
        <taxon>Embryophyta</taxon>
        <taxon>Tracheophyta</taxon>
        <taxon>Spermatophyta</taxon>
        <taxon>Magnoliopsida</taxon>
        <taxon>Liliopsida</taxon>
        <taxon>Arecaceae</taxon>
        <taxon>Arecoideae</taxon>
        <taxon>Cocoseae</taxon>
        <taxon>Elaeidinae</taxon>
        <taxon>Elaeis</taxon>
    </lineage>
</organism>
<evidence type="ECO:0000313" key="4">
    <source>
        <dbReference type="RefSeq" id="XP_010908170.1"/>
    </source>
</evidence>
<dbReference type="InterPro" id="IPR019309">
    <property type="entry name" value="WASHC3"/>
</dbReference>
<evidence type="ECO:0000256" key="2">
    <source>
        <dbReference type="SAM" id="MobiDB-lite"/>
    </source>
</evidence>
<dbReference type="PANTHER" id="PTHR13015">
    <property type="entry name" value="PROTEIN AD-016-RELATED"/>
    <property type="match status" value="1"/>
</dbReference>
<dbReference type="GO" id="GO:0071203">
    <property type="term" value="C:WASH complex"/>
    <property type="evidence" value="ECO:0007669"/>
    <property type="project" value="InterPro"/>
</dbReference>
<accession>A0A6I9QEN8</accession>
<reference evidence="4" key="1">
    <citation type="submission" date="2025-08" db="UniProtKB">
        <authorList>
            <consortium name="RefSeq"/>
        </authorList>
    </citation>
    <scope>IDENTIFICATION</scope>
</reference>